<dbReference type="Pfam" id="PF02617">
    <property type="entry name" value="ClpS"/>
    <property type="match status" value="1"/>
</dbReference>
<feature type="region of interest" description="Disordered" evidence="11">
    <location>
        <begin position="255"/>
        <end position="306"/>
    </location>
</feature>
<dbReference type="GO" id="GO:0005737">
    <property type="term" value="C:cytoplasm"/>
    <property type="evidence" value="ECO:0007669"/>
    <property type="project" value="TreeGrafter"/>
</dbReference>
<dbReference type="GO" id="GO:0016567">
    <property type="term" value="P:protein ubiquitination"/>
    <property type="evidence" value="ECO:0007669"/>
    <property type="project" value="UniProtKB-UniRule"/>
</dbReference>
<dbReference type="InterPro" id="IPR014719">
    <property type="entry name" value="Ribosomal_bL12_C/ClpS-like"/>
</dbReference>
<dbReference type="Proteomes" id="UP000053890">
    <property type="component" value="Unassembled WGS sequence"/>
</dbReference>
<dbReference type="EMBL" id="KQ474082">
    <property type="protein sequence ID" value="KPV73515.1"/>
    <property type="molecule type" value="Genomic_DNA"/>
</dbReference>
<evidence type="ECO:0000256" key="1">
    <source>
        <dbReference type="ARBA" id="ARBA00000900"/>
    </source>
</evidence>
<evidence type="ECO:0000256" key="6">
    <source>
        <dbReference type="ARBA" id="ARBA00022786"/>
    </source>
</evidence>
<comment type="pathway">
    <text evidence="2 10">Protein modification; protein ubiquitination.</text>
</comment>
<dbReference type="InterPro" id="IPR039164">
    <property type="entry name" value="UBR1-like"/>
</dbReference>
<evidence type="ECO:0000256" key="5">
    <source>
        <dbReference type="ARBA" id="ARBA00022771"/>
    </source>
</evidence>
<feature type="zinc finger region" description="UBR-type" evidence="9">
    <location>
        <begin position="112"/>
        <end position="189"/>
    </location>
</feature>
<feature type="compositionally biased region" description="Basic and acidic residues" evidence="11">
    <location>
        <begin position="275"/>
        <end position="284"/>
    </location>
</feature>
<dbReference type="InterPro" id="IPR003126">
    <property type="entry name" value="Znf_UBR"/>
</dbReference>
<evidence type="ECO:0000256" key="8">
    <source>
        <dbReference type="ARBA" id="ARBA00046341"/>
    </source>
</evidence>
<feature type="compositionally biased region" description="Polar residues" evidence="11">
    <location>
        <begin position="87"/>
        <end position="99"/>
    </location>
</feature>
<dbReference type="EC" id="2.3.2.27" evidence="10"/>
<evidence type="ECO:0000256" key="2">
    <source>
        <dbReference type="ARBA" id="ARBA00004906"/>
    </source>
</evidence>
<feature type="compositionally biased region" description="Low complexity" evidence="11">
    <location>
        <begin position="195"/>
        <end position="209"/>
    </location>
</feature>
<evidence type="ECO:0000313" key="13">
    <source>
        <dbReference type="EMBL" id="KPV73515.1"/>
    </source>
</evidence>
<accession>A0A0P9ENC2</accession>
<evidence type="ECO:0000256" key="4">
    <source>
        <dbReference type="ARBA" id="ARBA00022723"/>
    </source>
</evidence>
<proteinExistence type="inferred from homology"/>
<evidence type="ECO:0000256" key="11">
    <source>
        <dbReference type="SAM" id="MobiDB-lite"/>
    </source>
</evidence>
<dbReference type="Pfam" id="PF22960">
    <property type="entry name" value="WHD_UBR1"/>
    <property type="match status" value="1"/>
</dbReference>
<dbReference type="PANTHER" id="PTHR21497:SF24">
    <property type="entry name" value="E3 UBIQUITIN-PROTEIN LIGASE UBR1"/>
    <property type="match status" value="1"/>
</dbReference>
<dbReference type="PANTHER" id="PTHR21497">
    <property type="entry name" value="UBIQUITIN LIGASE E3 ALPHA-RELATED"/>
    <property type="match status" value="1"/>
</dbReference>
<dbReference type="GO" id="GO:0071596">
    <property type="term" value="P:ubiquitin-dependent protein catabolic process via the N-end rule pathway"/>
    <property type="evidence" value="ECO:0007669"/>
    <property type="project" value="UniProtKB-UniRule"/>
</dbReference>
<evidence type="ECO:0000256" key="10">
    <source>
        <dbReference type="RuleBase" id="RU366018"/>
    </source>
</evidence>
<feature type="compositionally biased region" description="Acidic residues" evidence="11">
    <location>
        <begin position="285"/>
        <end position="299"/>
    </location>
</feature>
<comment type="catalytic activity">
    <reaction evidence="1 10">
        <text>S-ubiquitinyl-[E2 ubiquitin-conjugating enzyme]-L-cysteine + [acceptor protein]-L-lysine = [E2 ubiquitin-conjugating enzyme]-L-cysteine + N(6)-ubiquitinyl-[acceptor protein]-L-lysine.</text>
        <dbReference type="EC" id="2.3.2.27"/>
    </reaction>
</comment>
<feature type="compositionally biased region" description="Polar residues" evidence="11">
    <location>
        <begin position="256"/>
        <end position="269"/>
    </location>
</feature>
<keyword evidence="14" id="KW-1185">Reference proteome</keyword>
<protein>
    <recommendedName>
        <fullName evidence="10">E3 ubiquitin-protein ligase</fullName>
        <ecNumber evidence="10">2.3.2.27</ecNumber>
    </recommendedName>
</protein>
<feature type="region of interest" description="Disordered" evidence="11">
    <location>
        <begin position="86"/>
        <end position="109"/>
    </location>
</feature>
<organism evidence="13 14">
    <name type="scientific">Rhodotorula graminis (strain WP1)</name>
    <dbReference type="NCBI Taxonomy" id="578459"/>
    <lineage>
        <taxon>Eukaryota</taxon>
        <taxon>Fungi</taxon>
        <taxon>Dikarya</taxon>
        <taxon>Basidiomycota</taxon>
        <taxon>Pucciniomycotina</taxon>
        <taxon>Microbotryomycetes</taxon>
        <taxon>Sporidiobolales</taxon>
        <taxon>Sporidiobolaceae</taxon>
        <taxon>Rhodotorula</taxon>
    </lineage>
</organism>
<keyword evidence="4 10" id="KW-0479">Metal-binding</keyword>
<dbReference type="STRING" id="578459.A0A0P9ENC2"/>
<reference evidence="13 14" key="1">
    <citation type="journal article" date="2015" name="Front. Microbiol.">
        <title>Genome sequence of the plant growth promoting endophytic yeast Rhodotorula graminis WP1.</title>
        <authorList>
            <person name="Firrincieli A."/>
            <person name="Otillar R."/>
            <person name="Salamov A."/>
            <person name="Schmutz J."/>
            <person name="Khan Z."/>
            <person name="Redman R.S."/>
            <person name="Fleck N.D."/>
            <person name="Lindquist E."/>
            <person name="Grigoriev I.V."/>
            <person name="Doty S.L."/>
        </authorList>
    </citation>
    <scope>NUCLEOTIDE SEQUENCE [LARGE SCALE GENOMIC DNA]</scope>
    <source>
        <strain evidence="13 14">WP1</strain>
    </source>
</reference>
<dbReference type="Gene3D" id="3.30.1390.10">
    <property type="match status" value="1"/>
</dbReference>
<sequence length="2107" mass="226378">MSGLSPPYPDPRTALTIDSPASFAAFVDSLAAPSSYALAHPSTRARFKLALYSYALDPDSPVRHLFLPPDSSHPEAASVSDDWTLAAAQQQQGRTSTSNDVEDEYGPSRRGKPCAHVFRPGESVYRCRDCGTDPTCVLCARCFHASSHARLGHDITVSTHAGVGAGCCDCGDAEAWKPGRQRDCRYHGVEHDSDTATAASGSASATAAGKGKERATEEDEQAEAAKDRVARILALALDWALGVLERSPEVLRTPTRLEQVTGVPSSSPPGTARAGETRRSGQRDEPDEPDLDADVDGDEATATTPRATLRNLAALLRAGGGDTVLRAGDGATLEPQAVFAQLADVEGDTFVLPGPAGATGRAAEGEGEGGGAGEGQGGEAAAELDRRVEALHRLVGLVVDQGGTPIAIAGADDDIDEEHTPAVFLPGAFPHSSSSSATSRDAPAAPLEQTTPPYAVILWNDEQHSFREVIDQVSLAVGCSASAASAVANRVDTHGRDVILVTPSATEALRVARVVAQIKLVVTVREARDTFREQCAAEVVACVRDVLRARCGAEGPGALAGTVARVLLERASDGRSRWMRWAEVEGRLWKAPRKVGQEVAVALMGVGGEVKTELSVQYAEIYSSLATTYLLTDREPENSLIFFGVQVFTVPSVAALLVSRHYFLSRLLKVLTSFLTGQLSSDRTRLVLPPNPAHRTLDLDSPLIAKQRRYFQLFSDLTHLIQCAPVQRLIASSPHLLDDFAAFAALFRGMNPLSRAEGAHVEYESEQWSTAFNLTIQLARTCRAFGAAFHPLDEVDDAALDGGERRPAPPSTLDLARALHALVTRLVTPAATTSGGDGAAPESHSVALAGRTYGPLVRARVSGAPVSYHHPLAWLWAEMAKGLAGPRGGDEAMRAVGVSGVAELLGGEGWEGEVKPMVRAMEDPLRVLALVAQVRSGVWVRNGFTVRAQNLHYRDYSLRETTFEQDIFFLQTALVVLDPALVVAALVDRFEVHDWLVRRAFDPTATAAAAKSPYEPEQALAMVDELLSLLITLVSDPTSVVPLSPSAALRRELVHYLALAPCVYSDLLRRVSERFSDDPNIDRVLADIATFKPPSGSNDQGTYALRPDLLGEVDPYFARYSRNQREEADGIVRAWLKKSGRGGKAGDEPVIVPRRLAVAGGASGPFERLPRALGAQALLAVVFYALRMGSALPVPTPEADDGEDEVEQPAPLFSEAVVDQALQLALVAHVEQPDALADFALVPVELEDAATDAVDKHGSLAQVLVRIEEDERLKGVWPKARFLLDRLVDAHGAAVADLRRKVEVAEEEGKASDAAQAVEAKRRAAKARQEAIMRQFQQAQSAFLQNVEDDDEEDEASGGAGDGEEAMRSADEQDKVHVDFGDCIVCQDALEDTQPFGMLALVQGSSLIRITPAHVGDVDEPVLGDDRPPVDATAYHQEILDLPSSLDRDLSARRPYGVAGRKVPLPGFADSGDGLAEGFPQSTKAGIAASSCGHLMHLACFERYCQSLEQRHRSQPTRCHPESIERREFVCPLCKSLGNVLLPAEVTSPAFVPYRGEADSRSLAEWADPDADPLEPGSLARFDATFHQRIDKLSLVGDNGEASSFKPWRATMALPMLLPTHFNDAEGRMIARLLQVVTALKHEVGGPGAGVASLSGDLVGYTISALEVASRGTAEPAWALTEGNVRLVQSLFAAMQDLAELMTQSVESSRIAAVSVRQRLGGVFARGTKFAGLPFTLLDPLGVVIEAAVCMPSSFYHVVAVAFYTALAQSLLGVYRLLHAGSSSASTATWTSDKVDDRHQQECADLFRVRDVFAMAPALFGKDDSPDHETVGKLVHAQMLVFLRRASIVARVVFGEPSGGGQDTPLDADVENGPSEYSRLLELLRIPAPSEVLRPYNTAESAPSVVTLRAHLSTCRDSISDTLFSTSDPAEARKALILDDSIAELEHPVPYELLGLPHQLDTLVAYALETPCRRCGEVPRDAALCLLCGENLCAQSFCCMVGENNAMHGECNEHMWTCGGSVGIYYLVKSNVILYLHADKGAFSTPPYLDSHGEVDVGGRRGRSQFPQYLHRGRYDEVRRLWLAHGVPTFVARKLEATNNPGGWHAF</sequence>
<feature type="region of interest" description="Disordered" evidence="11">
    <location>
        <begin position="1346"/>
        <end position="1371"/>
    </location>
</feature>
<gene>
    <name evidence="13" type="ORF">RHOBADRAFT_45477</name>
</gene>
<dbReference type="OrthoDB" id="26387at2759"/>
<evidence type="ECO:0000256" key="3">
    <source>
        <dbReference type="ARBA" id="ARBA00022679"/>
    </source>
</evidence>
<dbReference type="InterPro" id="IPR036390">
    <property type="entry name" value="WH_DNA-bd_sf"/>
</dbReference>
<dbReference type="SUPFAM" id="SSF46785">
    <property type="entry name" value="Winged helix' DNA-binding domain"/>
    <property type="match status" value="1"/>
</dbReference>
<keyword evidence="3 10" id="KW-0808">Transferase</keyword>
<dbReference type="SUPFAM" id="SSF54736">
    <property type="entry name" value="ClpS-like"/>
    <property type="match status" value="1"/>
</dbReference>
<evidence type="ECO:0000259" key="12">
    <source>
        <dbReference type="PROSITE" id="PS51157"/>
    </source>
</evidence>
<dbReference type="InterPro" id="IPR003769">
    <property type="entry name" value="ClpS_core"/>
</dbReference>
<dbReference type="Pfam" id="PF02207">
    <property type="entry name" value="zf-UBR"/>
    <property type="match status" value="1"/>
</dbReference>
<dbReference type="InterPro" id="IPR042065">
    <property type="entry name" value="E3_ELL-like"/>
</dbReference>
<dbReference type="InterPro" id="IPR055194">
    <property type="entry name" value="UBR1-like_WH"/>
</dbReference>
<dbReference type="SMART" id="SM00396">
    <property type="entry name" value="ZnF_UBR1"/>
    <property type="match status" value="1"/>
</dbReference>
<dbReference type="CDD" id="cd16482">
    <property type="entry name" value="RING-H2_UBR1-like"/>
    <property type="match status" value="1"/>
</dbReference>
<feature type="compositionally biased region" description="Acidic residues" evidence="11">
    <location>
        <begin position="1347"/>
        <end position="1356"/>
    </location>
</feature>
<evidence type="ECO:0000313" key="14">
    <source>
        <dbReference type="Proteomes" id="UP000053890"/>
    </source>
</evidence>
<feature type="domain" description="UBR-type" evidence="12">
    <location>
        <begin position="112"/>
        <end position="189"/>
    </location>
</feature>
<dbReference type="GO" id="GO:0008270">
    <property type="term" value="F:zinc ion binding"/>
    <property type="evidence" value="ECO:0007669"/>
    <property type="project" value="UniProtKB-UniRule"/>
</dbReference>
<dbReference type="Pfam" id="PF18995">
    <property type="entry name" value="PRT6_C"/>
    <property type="match status" value="1"/>
</dbReference>
<dbReference type="GeneID" id="28975064"/>
<dbReference type="Gene3D" id="2.10.110.30">
    <property type="match status" value="1"/>
</dbReference>
<comment type="similarity">
    <text evidence="8 10">Belongs to the E3 ubiquitin-protein ligase UBR1-like family.</text>
</comment>
<dbReference type="Gene3D" id="1.10.10.2670">
    <property type="entry name" value="E3 ubiquitin-protein ligase"/>
    <property type="match status" value="1"/>
</dbReference>
<dbReference type="GO" id="GO:0000151">
    <property type="term" value="C:ubiquitin ligase complex"/>
    <property type="evidence" value="ECO:0007669"/>
    <property type="project" value="TreeGrafter"/>
</dbReference>
<feature type="region of interest" description="Disordered" evidence="11">
    <location>
        <begin position="427"/>
        <end position="447"/>
    </location>
</feature>
<feature type="compositionally biased region" description="Low complexity" evidence="11">
    <location>
        <begin position="427"/>
        <end position="446"/>
    </location>
</feature>
<keyword evidence="5 10" id="KW-0863">Zinc-finger</keyword>
<feature type="region of interest" description="Disordered" evidence="11">
    <location>
        <begin position="354"/>
        <end position="383"/>
    </location>
</feature>
<dbReference type="GO" id="GO:0061630">
    <property type="term" value="F:ubiquitin protein ligase activity"/>
    <property type="evidence" value="ECO:0007669"/>
    <property type="project" value="UniProtKB-UniRule"/>
</dbReference>
<dbReference type="FunFam" id="2.10.110.30:FF:000002">
    <property type="entry name" value="Putative e3 ubiquitin-protein ligase ubr3"/>
    <property type="match status" value="1"/>
</dbReference>
<dbReference type="OMA" id="GEASYMC"/>
<name>A0A0P9ENC2_RHOGW</name>
<comment type="function">
    <text evidence="10">Ubiquitin ligase protein which is a component of the N-end rule pathway. Recognizes and binds to proteins bearing specific N-terminal residues that are destabilizing according to the N-end rule, leading to their ubiquitination and subsequent degradation.</text>
</comment>
<dbReference type="InterPro" id="IPR044046">
    <property type="entry name" value="E3_ligase_UBR-like_C"/>
</dbReference>
<dbReference type="RefSeq" id="XP_018269564.1">
    <property type="nucleotide sequence ID" value="XM_018414616.1"/>
</dbReference>
<dbReference type="UniPathway" id="UPA00143"/>
<feature type="region of interest" description="Disordered" evidence="11">
    <location>
        <begin position="193"/>
        <end position="223"/>
    </location>
</feature>
<dbReference type="PROSITE" id="PS51157">
    <property type="entry name" value="ZF_UBR"/>
    <property type="match status" value="1"/>
</dbReference>
<dbReference type="CDD" id="cd19673">
    <property type="entry name" value="UBR-box_UBR3"/>
    <property type="match status" value="1"/>
</dbReference>
<feature type="compositionally biased region" description="Gly residues" evidence="11">
    <location>
        <begin position="368"/>
        <end position="378"/>
    </location>
</feature>
<evidence type="ECO:0000256" key="9">
    <source>
        <dbReference type="PROSITE-ProRule" id="PRU00508"/>
    </source>
</evidence>
<evidence type="ECO:0000256" key="7">
    <source>
        <dbReference type="ARBA" id="ARBA00022833"/>
    </source>
</evidence>
<keyword evidence="6 10" id="KW-0833">Ubl conjugation pathway</keyword>
<keyword evidence="7 10" id="KW-0862">Zinc</keyword>